<reference evidence="2" key="1">
    <citation type="submission" date="2022-06" db="EMBL/GenBank/DDBJ databases">
        <title>Sequencing the genomes of 1000 actinobacteria strains.</title>
        <authorList>
            <person name="Klenk H.-P."/>
        </authorList>
    </citation>
    <scope>NUCLEOTIDE SEQUENCE</scope>
    <source>
        <strain evidence="2">DSM 46694</strain>
    </source>
</reference>
<dbReference type="AlphaFoldDB" id="A0A9X2JZ55"/>
<keyword evidence="3" id="KW-1185">Reference proteome</keyword>
<gene>
    <name evidence="2" type="ORF">HD597_000400</name>
</gene>
<name>A0A9X2JZ55_9ACTN</name>
<feature type="domain" description="AbiJ-NTD3" evidence="1">
    <location>
        <begin position="170"/>
        <end position="354"/>
    </location>
</feature>
<dbReference type="RefSeq" id="WP_253739888.1">
    <property type="nucleotide sequence ID" value="NZ_BAABKA010000075.1"/>
</dbReference>
<comment type="caution">
    <text evidence="2">The sequence shown here is derived from an EMBL/GenBank/DDBJ whole genome shotgun (WGS) entry which is preliminary data.</text>
</comment>
<sequence>MTFARERSQVVKWPEDNEAMPPGNPFLKGFSQTPNGTIFDSARVEQLRKGPLADLADVDAASALARLSWDELLDYGTEQKNLRLDNAEIAVALRALRAVLGRLRIVFDPPFRDQSGFRQYWKSRGMSDAGGWAKRRDYLTSLFEPVLAQLETIEDLQTEHHNNRDDAAEQITEVTRRRLLGGLDAVRMKIMNELTETGAPVERPDLFWWGTLDEVAFLDRLYNLDQMPSSDPRYATARLDLIQHCINNDDYPADWIYRDERFGIGSQDGRLLRFLAETLHPVVRPEQVEVRHLRAFYNSVLAHDGYELVAVGQISGAPIFSGRRIGGGVSGTMKNIIFAADGPKPKIVLGDAVNNDIKIVRNAENCLVYDRPLNPEGLTWADLLSWWRDRQSLPTEMSDLDAGRDLCNRLWRSLSSKPEQVLFRAYAQAYLLREDTVRCPALIPQVYLHYDPQTRRQRGGKDSVLGRERMDFLLLLPHSTRVVLEVDGQQHYADGMDEGAAASPHRYSKMAAEDRALRLKGYEVYRFGGYELTRNETSVTAMLQDFFEALLAKHPFTVS</sequence>
<keyword evidence="2" id="KW-0540">Nuclease</keyword>
<accession>A0A9X2JZ55</accession>
<keyword evidence="2" id="KW-0378">Hydrolase</keyword>
<dbReference type="InterPro" id="IPR041427">
    <property type="entry name" value="AbiJ-NTD3"/>
</dbReference>
<protein>
    <submittedName>
        <fullName evidence="2">Very-short-patch-repair endonuclease</fullName>
    </submittedName>
</protein>
<evidence type="ECO:0000259" key="1">
    <source>
        <dbReference type="Pfam" id="PF18860"/>
    </source>
</evidence>
<keyword evidence="2" id="KW-0255">Endonuclease</keyword>
<proteinExistence type="predicted"/>
<dbReference type="Proteomes" id="UP001139648">
    <property type="component" value="Unassembled WGS sequence"/>
</dbReference>
<organism evidence="2 3">
    <name type="scientific">Nonomuraea thailandensis</name>
    <dbReference type="NCBI Taxonomy" id="1188745"/>
    <lineage>
        <taxon>Bacteria</taxon>
        <taxon>Bacillati</taxon>
        <taxon>Actinomycetota</taxon>
        <taxon>Actinomycetes</taxon>
        <taxon>Streptosporangiales</taxon>
        <taxon>Streptosporangiaceae</taxon>
        <taxon>Nonomuraea</taxon>
    </lineage>
</organism>
<dbReference type="EMBL" id="JAMZEB010000001">
    <property type="protein sequence ID" value="MCP2353380.1"/>
    <property type="molecule type" value="Genomic_DNA"/>
</dbReference>
<dbReference type="GO" id="GO:0004519">
    <property type="term" value="F:endonuclease activity"/>
    <property type="evidence" value="ECO:0007669"/>
    <property type="project" value="UniProtKB-KW"/>
</dbReference>
<evidence type="ECO:0000313" key="3">
    <source>
        <dbReference type="Proteomes" id="UP001139648"/>
    </source>
</evidence>
<evidence type="ECO:0000313" key="2">
    <source>
        <dbReference type="EMBL" id="MCP2353380.1"/>
    </source>
</evidence>
<dbReference type="Pfam" id="PF18860">
    <property type="entry name" value="AbiJ_NTD3"/>
    <property type="match status" value="1"/>
</dbReference>